<dbReference type="Gene3D" id="3.90.25.10">
    <property type="entry name" value="UDP-galactose 4-epimerase, domain 1"/>
    <property type="match status" value="1"/>
</dbReference>
<organism evidence="2">
    <name type="scientific">marine sediment metagenome</name>
    <dbReference type="NCBI Taxonomy" id="412755"/>
    <lineage>
        <taxon>unclassified sequences</taxon>
        <taxon>metagenomes</taxon>
        <taxon>ecological metagenomes</taxon>
    </lineage>
</organism>
<dbReference type="InterPro" id="IPR036291">
    <property type="entry name" value="NAD(P)-bd_dom_sf"/>
</dbReference>
<accession>A0A0F9WNS1</accession>
<dbReference type="Gene3D" id="3.40.50.720">
    <property type="entry name" value="NAD(P)-binding Rossmann-like Domain"/>
    <property type="match status" value="1"/>
</dbReference>
<gene>
    <name evidence="2" type="ORF">LCGC14_0254580</name>
</gene>
<dbReference type="Pfam" id="PF05368">
    <property type="entry name" value="NmrA"/>
    <property type="match status" value="1"/>
</dbReference>
<dbReference type="InterPro" id="IPR051604">
    <property type="entry name" value="Ergot_Alk_Oxidoreductase"/>
</dbReference>
<reference evidence="2" key="1">
    <citation type="journal article" date="2015" name="Nature">
        <title>Complex archaea that bridge the gap between prokaryotes and eukaryotes.</title>
        <authorList>
            <person name="Spang A."/>
            <person name="Saw J.H."/>
            <person name="Jorgensen S.L."/>
            <person name="Zaremba-Niedzwiedzka K."/>
            <person name="Martijn J."/>
            <person name="Lind A.E."/>
            <person name="van Eijk R."/>
            <person name="Schleper C."/>
            <person name="Guy L."/>
            <person name="Ettema T.J."/>
        </authorList>
    </citation>
    <scope>NUCLEOTIDE SEQUENCE</scope>
</reference>
<protein>
    <recommendedName>
        <fullName evidence="1">NmrA-like domain-containing protein</fullName>
    </recommendedName>
</protein>
<proteinExistence type="predicted"/>
<dbReference type="CDD" id="cd05269">
    <property type="entry name" value="TMR_SDR_a"/>
    <property type="match status" value="1"/>
</dbReference>
<evidence type="ECO:0000259" key="1">
    <source>
        <dbReference type="Pfam" id="PF05368"/>
    </source>
</evidence>
<name>A0A0F9WNS1_9ZZZZ</name>
<dbReference type="InterPro" id="IPR008030">
    <property type="entry name" value="NmrA-like"/>
</dbReference>
<dbReference type="SUPFAM" id="SSF51735">
    <property type="entry name" value="NAD(P)-binding Rossmann-fold domains"/>
    <property type="match status" value="1"/>
</dbReference>
<feature type="domain" description="NmrA-like" evidence="1">
    <location>
        <begin position="2"/>
        <end position="238"/>
    </location>
</feature>
<evidence type="ECO:0000313" key="2">
    <source>
        <dbReference type="EMBL" id="KKN87766.1"/>
    </source>
</evidence>
<dbReference type="PANTHER" id="PTHR43162">
    <property type="match status" value="1"/>
</dbReference>
<sequence>MIVIFGATGTIGTHLISSLSDKGIALRAVTSDASRIAALKAQGCEAMVADFDDPAALARACKGAQKAFLVTPAHQEMGRWKANVVHATADAGVQHMVMSTGLGASPKARLTFGIWHSASQELLKESGMGWTLIQPTYFVQNLLWQSDSIANGNTYLDDVGGPVSWVDARDIADVSTEALTGEGHLGKAYGLTGDEALSGDDIAALLTQTLGRDITRRAVGPDEARANMITSGMVAEVADAMIELAGLAPKGYLSGTETTVQDVLGRPARRFAGFITENAAAFGR</sequence>
<dbReference type="PANTHER" id="PTHR43162:SF1">
    <property type="entry name" value="PRESTALK A DIFFERENTIATION PROTEIN A"/>
    <property type="match status" value="1"/>
</dbReference>
<dbReference type="AlphaFoldDB" id="A0A0F9WNS1"/>
<comment type="caution">
    <text evidence="2">The sequence shown here is derived from an EMBL/GenBank/DDBJ whole genome shotgun (WGS) entry which is preliminary data.</text>
</comment>
<dbReference type="EMBL" id="LAZR01000134">
    <property type="protein sequence ID" value="KKN87766.1"/>
    <property type="molecule type" value="Genomic_DNA"/>
</dbReference>